<feature type="domain" description="Fibronectin type-III" evidence="17">
    <location>
        <begin position="1036"/>
        <end position="1130"/>
    </location>
</feature>
<dbReference type="InterPro" id="IPR007110">
    <property type="entry name" value="Ig-like_dom"/>
</dbReference>
<feature type="domain" description="Ig-like" evidence="16">
    <location>
        <begin position="436"/>
        <end position="518"/>
    </location>
</feature>
<feature type="transmembrane region" description="Helical" evidence="14">
    <location>
        <begin position="1144"/>
        <end position="1167"/>
    </location>
</feature>
<dbReference type="Pfam" id="PF13882">
    <property type="entry name" value="Bravo_FIGEY"/>
    <property type="match status" value="1"/>
</dbReference>
<keyword evidence="4 14" id="KW-0812">Transmembrane</keyword>
<dbReference type="EMBL" id="MW292196">
    <property type="protein sequence ID" value="UEK51592.1"/>
    <property type="molecule type" value="mRNA"/>
</dbReference>
<evidence type="ECO:0000256" key="4">
    <source>
        <dbReference type="ARBA" id="ARBA00022692"/>
    </source>
</evidence>
<evidence type="ECO:0000256" key="10">
    <source>
        <dbReference type="ARBA" id="ARBA00023157"/>
    </source>
</evidence>
<dbReference type="InterPro" id="IPR026966">
    <property type="entry name" value="Neurofascin/L1/NrCAM_C"/>
</dbReference>
<evidence type="ECO:0000259" key="17">
    <source>
        <dbReference type="PROSITE" id="PS50853"/>
    </source>
</evidence>
<dbReference type="InterPro" id="IPR013783">
    <property type="entry name" value="Ig-like_fold"/>
</dbReference>
<keyword evidence="11" id="KW-0325">Glycoprotein</keyword>
<dbReference type="FunFam" id="2.60.40.10:FF:000032">
    <property type="entry name" value="palladin isoform X1"/>
    <property type="match status" value="2"/>
</dbReference>
<name>A0A8K1RCI4_9CRUS</name>
<dbReference type="InterPro" id="IPR013098">
    <property type="entry name" value="Ig_I-set"/>
</dbReference>
<dbReference type="Pfam" id="PF07679">
    <property type="entry name" value="I-set"/>
    <property type="match status" value="3"/>
</dbReference>
<feature type="domain" description="Ig-like" evidence="16">
    <location>
        <begin position="152"/>
        <end position="219"/>
    </location>
</feature>
<evidence type="ECO:0000256" key="14">
    <source>
        <dbReference type="SAM" id="Phobius"/>
    </source>
</evidence>
<feature type="region of interest" description="Disordered" evidence="13">
    <location>
        <begin position="1186"/>
        <end position="1267"/>
    </location>
</feature>
<evidence type="ECO:0000256" key="1">
    <source>
        <dbReference type="ARBA" id="ARBA00004236"/>
    </source>
</evidence>
<feature type="domain" description="Ig-like" evidence="16">
    <location>
        <begin position="39"/>
        <end position="130"/>
    </location>
</feature>
<dbReference type="SMART" id="SM00060">
    <property type="entry name" value="FN3"/>
    <property type="match status" value="5"/>
</dbReference>
<evidence type="ECO:0000256" key="6">
    <source>
        <dbReference type="ARBA" id="ARBA00022737"/>
    </source>
</evidence>
<reference evidence="18" key="1">
    <citation type="submission" date="2020-11" db="EMBL/GenBank/DDBJ databases">
        <title>Barnacle with a root-like body: structural and transcriptomic signatures of the interna, endoparasitic structure of the parasitic barnacle Sacculina yatsui.</title>
        <authorList>
            <person name="Wong Y.H."/>
            <person name="Okano K."/>
        </authorList>
    </citation>
    <scope>NUCLEOTIDE SEQUENCE</scope>
    <source>
        <tissue evidence="18">Endoparasitic structure interna</tissue>
    </source>
</reference>
<feature type="signal peptide" evidence="15">
    <location>
        <begin position="1"/>
        <end position="19"/>
    </location>
</feature>
<feature type="compositionally biased region" description="Acidic residues" evidence="13">
    <location>
        <begin position="1230"/>
        <end position="1240"/>
    </location>
</feature>
<keyword evidence="12" id="KW-0393">Immunoglobulin domain</keyword>
<dbReference type="PANTHER" id="PTHR44170">
    <property type="entry name" value="PROTEIN SIDEKICK"/>
    <property type="match status" value="1"/>
</dbReference>
<evidence type="ECO:0000256" key="12">
    <source>
        <dbReference type="ARBA" id="ARBA00023319"/>
    </source>
</evidence>
<dbReference type="GO" id="GO:0009653">
    <property type="term" value="P:anatomical structure morphogenesis"/>
    <property type="evidence" value="ECO:0007669"/>
    <property type="project" value="UniProtKB-ARBA"/>
</dbReference>
<dbReference type="PROSITE" id="PS50835">
    <property type="entry name" value="IG_LIKE"/>
    <property type="match status" value="6"/>
</dbReference>
<dbReference type="SUPFAM" id="SSF49265">
    <property type="entry name" value="Fibronectin type III"/>
    <property type="match status" value="3"/>
</dbReference>
<evidence type="ECO:0000256" key="9">
    <source>
        <dbReference type="ARBA" id="ARBA00023136"/>
    </source>
</evidence>
<dbReference type="PANTHER" id="PTHR44170:SF6">
    <property type="entry name" value="CONTACTIN"/>
    <property type="match status" value="1"/>
</dbReference>
<dbReference type="InterPro" id="IPR036179">
    <property type="entry name" value="Ig-like_dom_sf"/>
</dbReference>
<feature type="domain" description="Fibronectin type-III" evidence="17">
    <location>
        <begin position="621"/>
        <end position="717"/>
    </location>
</feature>
<dbReference type="SMART" id="SM00408">
    <property type="entry name" value="IGc2"/>
    <property type="match status" value="6"/>
</dbReference>
<evidence type="ECO:0000256" key="8">
    <source>
        <dbReference type="ARBA" id="ARBA00022989"/>
    </source>
</evidence>
<feature type="compositionally biased region" description="Polar residues" evidence="13">
    <location>
        <begin position="706"/>
        <end position="724"/>
    </location>
</feature>
<feature type="chain" id="PRO_5035433960" evidence="15">
    <location>
        <begin position="20"/>
        <end position="1267"/>
    </location>
</feature>
<dbReference type="InterPro" id="IPR036116">
    <property type="entry name" value="FN3_sf"/>
</dbReference>
<dbReference type="PROSITE" id="PS50853">
    <property type="entry name" value="FN3"/>
    <property type="match status" value="5"/>
</dbReference>
<protein>
    <submittedName>
        <fullName evidence="18">Neuroglian-like protein</fullName>
    </submittedName>
</protein>
<feature type="compositionally biased region" description="Basic and acidic residues" evidence="13">
    <location>
        <begin position="1248"/>
        <end position="1260"/>
    </location>
</feature>
<keyword evidence="6" id="KW-0677">Repeat</keyword>
<evidence type="ECO:0000256" key="13">
    <source>
        <dbReference type="SAM" id="MobiDB-lite"/>
    </source>
</evidence>
<keyword evidence="9 14" id="KW-0472">Membrane</keyword>
<accession>A0A8K1RCI4</accession>
<feature type="domain" description="Fibronectin type-III" evidence="17">
    <location>
        <begin position="719"/>
        <end position="830"/>
    </location>
</feature>
<dbReference type="CDD" id="cd00063">
    <property type="entry name" value="FN3"/>
    <property type="match status" value="5"/>
</dbReference>
<dbReference type="Pfam" id="PF00041">
    <property type="entry name" value="fn3"/>
    <property type="match status" value="2"/>
</dbReference>
<keyword evidence="3" id="KW-1003">Cell membrane</keyword>
<dbReference type="AlphaFoldDB" id="A0A8K1RCI4"/>
<feature type="domain" description="Ig-like" evidence="16">
    <location>
        <begin position="343"/>
        <end position="430"/>
    </location>
</feature>
<dbReference type="InterPro" id="IPR003598">
    <property type="entry name" value="Ig_sub2"/>
</dbReference>
<feature type="domain" description="Fibronectin type-III" evidence="17">
    <location>
        <begin position="936"/>
        <end position="1034"/>
    </location>
</feature>
<evidence type="ECO:0000256" key="5">
    <source>
        <dbReference type="ARBA" id="ARBA00022729"/>
    </source>
</evidence>
<dbReference type="InterPro" id="IPR003599">
    <property type="entry name" value="Ig_sub"/>
</dbReference>
<dbReference type="FunFam" id="2.60.40.10:FF:001718">
    <property type="entry name" value="Neuroglian, isoform D"/>
    <property type="match status" value="1"/>
</dbReference>
<dbReference type="SUPFAM" id="SSF48726">
    <property type="entry name" value="Immunoglobulin"/>
    <property type="match status" value="6"/>
</dbReference>
<evidence type="ECO:0000313" key="18">
    <source>
        <dbReference type="EMBL" id="UEK51592.1"/>
    </source>
</evidence>
<dbReference type="FunFam" id="2.60.40.10:FF:000005">
    <property type="entry name" value="Neuronal cell adhesion molecule"/>
    <property type="match status" value="1"/>
</dbReference>
<organism evidence="18">
    <name type="scientific">Parasacculina yatsui</name>
    <dbReference type="NCBI Taxonomy" id="2836420"/>
    <lineage>
        <taxon>Eukaryota</taxon>
        <taxon>Metazoa</taxon>
        <taxon>Ecdysozoa</taxon>
        <taxon>Arthropoda</taxon>
        <taxon>Crustacea</taxon>
        <taxon>Multicrustacea</taxon>
        <taxon>Cirripedia</taxon>
        <taxon>Rhizocephala</taxon>
        <taxon>Polyascidae</taxon>
        <taxon>Parasacculina</taxon>
    </lineage>
</organism>
<feature type="domain" description="Fibronectin type-III" evidence="17">
    <location>
        <begin position="835"/>
        <end position="932"/>
    </location>
</feature>
<evidence type="ECO:0000256" key="2">
    <source>
        <dbReference type="ARBA" id="ARBA00004479"/>
    </source>
</evidence>
<comment type="subcellular location">
    <subcellularLocation>
        <location evidence="1">Cell membrane</location>
    </subcellularLocation>
    <subcellularLocation>
        <location evidence="2">Membrane</location>
        <topology evidence="2">Single-pass type I membrane protein</topology>
    </subcellularLocation>
</comment>
<dbReference type="GO" id="GO:0005886">
    <property type="term" value="C:plasma membrane"/>
    <property type="evidence" value="ECO:0007669"/>
    <property type="project" value="UniProtKB-SubCell"/>
</dbReference>
<dbReference type="Gene3D" id="2.60.40.10">
    <property type="entry name" value="Immunoglobulins"/>
    <property type="match status" value="11"/>
</dbReference>
<dbReference type="Pfam" id="PF13927">
    <property type="entry name" value="Ig_3"/>
    <property type="match status" value="2"/>
</dbReference>
<sequence>MLKPGLFLIFLLTQSTSDAFTYDDEYDHMPPLIDEEHQPIAGEMTFEVVSRTDKNKRPFMLDCEASGSRIMQYYWKKNGKNFTWAVYDDRISKQPDRGTLIVSDPRDEDAGSYQCFAYNRFGTAASNTVFLRKTVLGDFQSSEIRTIYADRGDALVLKCDPPRGYPPPVVDWLFVESDRSLKNLASPRKTVGPFGNLYFSNVTDADDSGEGHYACTATSKFRGEFKLGNRVRLRVRQTSSVGSQNRKQPAKQFLSTNNVITLRGQQVELWCIFSGTPVPEITWSKSGDRTFLNGGHIRLRNHGKTLTIDVARLEDTGEYTCQASNGIGSPESHSFYLRVNAKPRFIKAPQLVNAAEGETATFECEADGVPSPEIRWIRNGRPLDQYPSNARMERSSNRIVIHDLLASDTANYGCNATNSVGYVYRDVYVNVRSVPPRIGRGPGANAAVIGSAVVLECQVSGAPKPLVTWRRGGRDGHELTGGRYQIQEGGNLRIDNVAFTDSGRYTCHAKNKISEDFSVGSLIVKERTRITHASENYQVVAGEAATFRCSAAGDPTLKVAISWLAQGVAIDFQLEPRFILTPDSSLTISKTTELDSKTYTCLASTELDQVTANATLIVEDRPNPPRLDRVDCSDREARVLWSAQGENRAPIISYTIQYNTSFTPDTWVDTENIDPQVDSYIITLSPWANHTFRVIARNRVGPSAPSGHSQVCTTRQEVPNSNPRNVEGRGSAPDNLVIYWTPMPMIEHNAPGLNYRVEWRLDPEEQENQEPSGRGAAQWNSQLITDWRRGQLTVPNQRSYQRYRLRVTALNRQGQSNVAARDVLGWSGEDVPTAAPQNLRFVSWEADGRALVAWDPVDAATLRGKFVGYKVQAWPKREGRAARREVVFGPMQNRGLLDILRPYAQNELHVMAFNGAYNGPPSNILPVFAKEGLPSAVDSLEAVPMGSSAFYLLWQPPAEANGVLTGYRVLYQQIDGLRVGPLLKRQPSVSNGTSRAKLAGLRPATKYRISVRAINGAGAGPPYYIERTTNVVSALPPSRPSFVWRQPSPGSGSVHITWIPDIAGIPGSHFFVQYRRYGEFNWMSTADEYYEDSIVVTGLDLGQMYDIRVVSVDGRYFMHSDIQQLRVYPGQGQMAAAVRPVATAGWLVALLLCVALLLLLLGAVCLISRSRGAKYHVHDRELLHGAMDPDQAEHEHDGFREYERPPDSKLTRPHVGVRDSDVDSTHDYADDPEDGMDEDGSFIGQYMGRRDVRQQHETSADKIGTFV</sequence>
<keyword evidence="5 15" id="KW-0732">Signal</keyword>
<keyword evidence="7" id="KW-0130">Cell adhesion</keyword>
<feature type="domain" description="Ig-like" evidence="16">
    <location>
        <begin position="249"/>
        <end position="340"/>
    </location>
</feature>
<keyword evidence="8 14" id="KW-1133">Transmembrane helix</keyword>
<evidence type="ECO:0000256" key="11">
    <source>
        <dbReference type="ARBA" id="ARBA00023180"/>
    </source>
</evidence>
<feature type="compositionally biased region" description="Basic and acidic residues" evidence="13">
    <location>
        <begin position="1191"/>
        <end position="1229"/>
    </location>
</feature>
<dbReference type="SMART" id="SM00409">
    <property type="entry name" value="IG"/>
    <property type="match status" value="6"/>
</dbReference>
<dbReference type="GO" id="GO:0030154">
    <property type="term" value="P:cell differentiation"/>
    <property type="evidence" value="ECO:0007669"/>
    <property type="project" value="UniProtKB-ARBA"/>
</dbReference>
<evidence type="ECO:0000256" key="7">
    <source>
        <dbReference type="ARBA" id="ARBA00022889"/>
    </source>
</evidence>
<feature type="region of interest" description="Disordered" evidence="13">
    <location>
        <begin position="703"/>
        <end position="730"/>
    </location>
</feature>
<evidence type="ECO:0000256" key="15">
    <source>
        <dbReference type="SAM" id="SignalP"/>
    </source>
</evidence>
<evidence type="ECO:0000256" key="3">
    <source>
        <dbReference type="ARBA" id="ARBA00022475"/>
    </source>
</evidence>
<evidence type="ECO:0000259" key="16">
    <source>
        <dbReference type="PROSITE" id="PS50835"/>
    </source>
</evidence>
<dbReference type="GO" id="GO:0098609">
    <property type="term" value="P:cell-cell adhesion"/>
    <property type="evidence" value="ECO:0007669"/>
    <property type="project" value="UniProtKB-ARBA"/>
</dbReference>
<dbReference type="InterPro" id="IPR003961">
    <property type="entry name" value="FN3_dom"/>
</dbReference>
<keyword evidence="10" id="KW-1015">Disulfide bond</keyword>
<feature type="domain" description="Ig-like" evidence="16">
    <location>
        <begin position="528"/>
        <end position="611"/>
    </location>
</feature>
<proteinExistence type="evidence at transcript level"/>
<dbReference type="FunFam" id="2.60.40.10:FF:000028">
    <property type="entry name" value="Neuronal cell adhesion molecule"/>
    <property type="match status" value="1"/>
</dbReference>